<organism evidence="3 4">
    <name type="scientific">Flavobacterium branchiophilum</name>
    <dbReference type="NCBI Taxonomy" id="55197"/>
    <lineage>
        <taxon>Bacteria</taxon>
        <taxon>Pseudomonadati</taxon>
        <taxon>Bacteroidota</taxon>
        <taxon>Flavobacteriia</taxon>
        <taxon>Flavobacteriales</taxon>
        <taxon>Flavobacteriaceae</taxon>
        <taxon>Flavobacterium</taxon>
    </lineage>
</organism>
<dbReference type="EMBL" id="PCMW01000042">
    <property type="protein sequence ID" value="PDS24482.1"/>
    <property type="molecule type" value="Genomic_DNA"/>
</dbReference>
<dbReference type="PANTHER" id="PTHR37512">
    <property type="entry name" value="TRIFUNCTIONAL NAD BIOSYNTHESIS/REGULATOR PROTEIN NADR"/>
    <property type="match status" value="1"/>
</dbReference>
<dbReference type="RefSeq" id="WP_097554112.1">
    <property type="nucleotide sequence ID" value="NZ_PCMW01000042.1"/>
</dbReference>
<dbReference type="InterPro" id="IPR027417">
    <property type="entry name" value="P-loop_NTPase"/>
</dbReference>
<feature type="domain" description="NadR/Ttd14 AAA" evidence="1">
    <location>
        <begin position="14"/>
        <end position="168"/>
    </location>
</feature>
<accession>A0A2H3KRB3</accession>
<evidence type="ECO:0000313" key="4">
    <source>
        <dbReference type="Proteomes" id="UP000220828"/>
    </source>
</evidence>
<proteinExistence type="predicted"/>
<dbReference type="Pfam" id="PF14134">
    <property type="entry name" value="DUF4301"/>
    <property type="match status" value="1"/>
</dbReference>
<dbReference type="AlphaFoldDB" id="A0A2H3KRB3"/>
<dbReference type="InterPro" id="IPR038727">
    <property type="entry name" value="NadR/Ttd14_AAA_dom"/>
</dbReference>
<dbReference type="Proteomes" id="UP000220828">
    <property type="component" value="Unassembled WGS sequence"/>
</dbReference>
<protein>
    <submittedName>
        <fullName evidence="3">ATPase</fullName>
    </submittedName>
</protein>
<dbReference type="PANTHER" id="PTHR37512:SF1">
    <property type="entry name" value="NADR_TTD14 AAA DOMAIN-CONTAINING PROTEIN"/>
    <property type="match status" value="1"/>
</dbReference>
<dbReference type="InterPro" id="IPR052735">
    <property type="entry name" value="NAD_biosynth-regulator"/>
</dbReference>
<evidence type="ECO:0000259" key="1">
    <source>
        <dbReference type="Pfam" id="PF13521"/>
    </source>
</evidence>
<dbReference type="Gene3D" id="3.40.50.300">
    <property type="entry name" value="P-loop containing nucleotide triphosphate hydrolases"/>
    <property type="match status" value="1"/>
</dbReference>
<dbReference type="InterPro" id="IPR029044">
    <property type="entry name" value="Nucleotide-diphossugar_trans"/>
</dbReference>
<dbReference type="Pfam" id="PF13521">
    <property type="entry name" value="AAA_28"/>
    <property type="match status" value="1"/>
</dbReference>
<dbReference type="OrthoDB" id="5572060at2"/>
<feature type="domain" description="DUF4301" evidence="2">
    <location>
        <begin position="195"/>
        <end position="702"/>
    </location>
</feature>
<sequence>MEENLKQNQSNIIKIALFGPESTGKTTLAKQLSDHFSTVWTPEFARDYLQEKWQNHQQVCQLEDMLPIAIGQTKLENDNTLKTEKLLFCDTNLMVTKVFSDLYYGFCDPNLEKAAKKHRYDLFFLTDVDVPWEKDDLRDRPTNRVETLAFFENALKQYKKPYIKLSGNKGVRLHKAVQIVNDLIKAKALGFSSLEFVQMYDHQLDIDTVANHLEIYKKGIPKTILDRPAKKNDGIWVFSEKELQDFALYFDQKKEQLQLQKFVPASGAASRMFKFLNEFLNEFDIENESVNAYINRKNATDLSVFLAGLEKFPFFESVFATLRTLNPDFMTWERDKKILFFIRYLIDTDKLDYANKPKGILPFHKYHNLLVSPIEEHLAETIAYANANGVSKVHFTISEHHQDAFEKIIANAKSHFENEGKTTIEVTFSYQNTASDTLSVTLDNEPFRESKNKLLFRPGGHGALIENLGQLDADVIFIKNIDNVIQNRTEAIASYKKALAGIMLDLQKNIFSYLHWIDQQQEDEAILQEILHFCKINLNIKSFDDFDKFTFENKLVYLHEILNRPIRICGIVKNEGEPGGGPFWVRDKKGRVSLQIVESSQVDLKVASQLKIMQNATHFNPVDLVCGIKNYQHQKFDLTQFIDFETGFIVEKNKNGIELKSYELPGLWNGAMAHWITIFVQVPLITFNPVKTVNDLLKPAHQPQSI</sequence>
<evidence type="ECO:0000259" key="2">
    <source>
        <dbReference type="Pfam" id="PF14134"/>
    </source>
</evidence>
<evidence type="ECO:0000313" key="3">
    <source>
        <dbReference type="EMBL" id="PDS24482.1"/>
    </source>
</evidence>
<dbReference type="SUPFAM" id="SSF52540">
    <property type="entry name" value="P-loop containing nucleoside triphosphate hydrolases"/>
    <property type="match status" value="1"/>
</dbReference>
<name>A0A2H3KRB3_9FLAO</name>
<comment type="caution">
    <text evidence="3">The sequence shown here is derived from an EMBL/GenBank/DDBJ whole genome shotgun (WGS) entry which is preliminary data.</text>
</comment>
<reference evidence="3 4" key="1">
    <citation type="submission" date="2017-09" db="EMBL/GenBank/DDBJ databases">
        <title>Whole genomes of Flavobacteriaceae.</title>
        <authorList>
            <person name="Stine C."/>
            <person name="Li C."/>
            <person name="Tadesse D."/>
        </authorList>
    </citation>
    <scope>NUCLEOTIDE SEQUENCE [LARGE SCALE GENOMIC DNA]</scope>
    <source>
        <strain evidence="3 4">ATCC 35036</strain>
    </source>
</reference>
<dbReference type="InterPro" id="IPR025393">
    <property type="entry name" value="DUF4301"/>
</dbReference>
<dbReference type="SUPFAM" id="SSF53448">
    <property type="entry name" value="Nucleotide-diphospho-sugar transferases"/>
    <property type="match status" value="1"/>
</dbReference>
<gene>
    <name evidence="3" type="ORF">B0A77_08085</name>
</gene>